<keyword evidence="2" id="KW-1185">Reference proteome</keyword>
<protein>
    <submittedName>
        <fullName evidence="1">6361_t:CDS:1</fullName>
    </submittedName>
</protein>
<name>A0ACA9QIU7_9GLOM</name>
<accession>A0ACA9QIU7</accession>
<organism evidence="1 2">
    <name type="scientific">Racocetra persica</name>
    <dbReference type="NCBI Taxonomy" id="160502"/>
    <lineage>
        <taxon>Eukaryota</taxon>
        <taxon>Fungi</taxon>
        <taxon>Fungi incertae sedis</taxon>
        <taxon>Mucoromycota</taxon>
        <taxon>Glomeromycotina</taxon>
        <taxon>Glomeromycetes</taxon>
        <taxon>Diversisporales</taxon>
        <taxon>Gigasporaceae</taxon>
        <taxon>Racocetra</taxon>
    </lineage>
</organism>
<evidence type="ECO:0000313" key="2">
    <source>
        <dbReference type="Proteomes" id="UP000789920"/>
    </source>
</evidence>
<comment type="caution">
    <text evidence="1">The sequence shown here is derived from an EMBL/GenBank/DDBJ whole genome shotgun (WGS) entry which is preliminary data.</text>
</comment>
<dbReference type="Proteomes" id="UP000789920">
    <property type="component" value="Unassembled WGS sequence"/>
</dbReference>
<dbReference type="EMBL" id="CAJVQC010032137">
    <property type="protein sequence ID" value="CAG8750338.1"/>
    <property type="molecule type" value="Genomic_DNA"/>
</dbReference>
<reference evidence="1" key="1">
    <citation type="submission" date="2021-06" db="EMBL/GenBank/DDBJ databases">
        <authorList>
            <person name="Kallberg Y."/>
            <person name="Tangrot J."/>
            <person name="Rosling A."/>
        </authorList>
    </citation>
    <scope>NUCLEOTIDE SEQUENCE</scope>
    <source>
        <strain evidence="1">MA461A</strain>
    </source>
</reference>
<feature type="non-terminal residue" evidence="1">
    <location>
        <position position="264"/>
    </location>
</feature>
<gene>
    <name evidence="1" type="ORF">RPERSI_LOCUS14119</name>
</gene>
<proteinExistence type="predicted"/>
<sequence>MSSQQGIQFFEELNSIDASITTIQNNISQIQILETQILNSTASMREDELNKQRNILMENTRKLLFQIKDRIKKIGYENARIPKSDPNISSRTQQHLRLHEKFNSLLNEYRGIEDFYIGQQKERIARQYKIANPQALQEEIDDYVSNSSNQPVFANAVRTGEARNALAEVQKRHGDIKQIESTITELVSLVQEMELTVNSQDPIIGDIENNTEKVTTELEQASHDIAKARESSLGARKKKWIFFGIIALVILIIIAIIIAKLPRQ</sequence>
<evidence type="ECO:0000313" key="1">
    <source>
        <dbReference type="EMBL" id="CAG8750338.1"/>
    </source>
</evidence>